<keyword evidence="2" id="KW-0808">Transferase</keyword>
<dbReference type="GO" id="GO:0032259">
    <property type="term" value="P:methylation"/>
    <property type="evidence" value="ECO:0007669"/>
    <property type="project" value="UniProtKB-KW"/>
</dbReference>
<proteinExistence type="predicted"/>
<dbReference type="Pfam" id="PF13649">
    <property type="entry name" value="Methyltransf_25"/>
    <property type="match status" value="1"/>
</dbReference>
<feature type="domain" description="Methyltransferase" evidence="1">
    <location>
        <begin position="46"/>
        <end position="136"/>
    </location>
</feature>
<sequence>MSFDEVREAYSARAGEYVDAVGMIEHAPQRDRDALLAWARAVEGPILDVGCGPGQWTSFLHHEGVDIEGVEPVEAFLADARTRYPDVRYRAGRAEDLGVPDGSLGGILAWFSLIHTDPRAVDAPLTELARCLCPGGSLALGFFVGPDHTPFDHAITTAYFWSVDGLSRRVEQAGLTVVDAQVRTDPGTRPYGLLVAER</sequence>
<protein>
    <submittedName>
        <fullName evidence="2">Methyltransferase domain-containing protein</fullName>
    </submittedName>
</protein>
<organism evidence="2 3">
    <name type="scientific">Georgenia satyanarayanai</name>
    <dbReference type="NCBI Taxonomy" id="860221"/>
    <lineage>
        <taxon>Bacteria</taxon>
        <taxon>Bacillati</taxon>
        <taxon>Actinomycetota</taxon>
        <taxon>Actinomycetes</taxon>
        <taxon>Micrococcales</taxon>
        <taxon>Bogoriellaceae</taxon>
        <taxon>Georgenia</taxon>
    </lineage>
</organism>
<dbReference type="RefSeq" id="WP_110853623.1">
    <property type="nucleotide sequence ID" value="NZ_QKLZ01000016.1"/>
</dbReference>
<dbReference type="Gene3D" id="3.40.50.150">
    <property type="entry name" value="Vaccinia Virus protein VP39"/>
    <property type="match status" value="1"/>
</dbReference>
<keyword evidence="2" id="KW-0489">Methyltransferase</keyword>
<reference evidence="2 3" key="1">
    <citation type="submission" date="2016-10" db="EMBL/GenBank/DDBJ databases">
        <authorList>
            <person name="Cai Z."/>
        </authorList>
    </citation>
    <scope>NUCLEOTIDE SEQUENCE [LARGE SCALE GENOMIC DNA]</scope>
    <source>
        <strain evidence="2 3">CGMCC 1.10826</strain>
    </source>
</reference>
<dbReference type="InterPro" id="IPR050508">
    <property type="entry name" value="Methyltransf_Superfamily"/>
</dbReference>
<dbReference type="EMBL" id="UETB01000016">
    <property type="protein sequence ID" value="SSA46375.1"/>
    <property type="molecule type" value="Genomic_DNA"/>
</dbReference>
<dbReference type="Proteomes" id="UP000250222">
    <property type="component" value="Unassembled WGS sequence"/>
</dbReference>
<dbReference type="GO" id="GO:0008168">
    <property type="term" value="F:methyltransferase activity"/>
    <property type="evidence" value="ECO:0007669"/>
    <property type="project" value="UniProtKB-KW"/>
</dbReference>
<name>A0A2Y9AQL1_9MICO</name>
<dbReference type="AlphaFoldDB" id="A0A2Y9AQL1"/>
<dbReference type="InterPro" id="IPR041698">
    <property type="entry name" value="Methyltransf_25"/>
</dbReference>
<evidence type="ECO:0000259" key="1">
    <source>
        <dbReference type="Pfam" id="PF13649"/>
    </source>
</evidence>
<dbReference type="CDD" id="cd02440">
    <property type="entry name" value="AdoMet_MTases"/>
    <property type="match status" value="1"/>
</dbReference>
<dbReference type="OrthoDB" id="9805171at2"/>
<dbReference type="SUPFAM" id="SSF53335">
    <property type="entry name" value="S-adenosyl-L-methionine-dependent methyltransferases"/>
    <property type="match status" value="1"/>
</dbReference>
<dbReference type="PANTHER" id="PTHR42912">
    <property type="entry name" value="METHYLTRANSFERASE"/>
    <property type="match status" value="1"/>
</dbReference>
<evidence type="ECO:0000313" key="2">
    <source>
        <dbReference type="EMBL" id="SSA46375.1"/>
    </source>
</evidence>
<accession>A0A2Y9AQL1</accession>
<gene>
    <name evidence="2" type="ORF">SAMN05216184_11673</name>
</gene>
<evidence type="ECO:0000313" key="3">
    <source>
        <dbReference type="Proteomes" id="UP000250222"/>
    </source>
</evidence>
<keyword evidence="3" id="KW-1185">Reference proteome</keyword>
<dbReference type="InterPro" id="IPR029063">
    <property type="entry name" value="SAM-dependent_MTases_sf"/>
</dbReference>